<gene>
    <name evidence="3" type="primary">LOC113146953</name>
</gene>
<feature type="region of interest" description="Disordered" evidence="1">
    <location>
        <begin position="1"/>
        <end position="24"/>
    </location>
</feature>
<feature type="compositionally biased region" description="Low complexity" evidence="1">
    <location>
        <begin position="372"/>
        <end position="384"/>
    </location>
</feature>
<dbReference type="GO" id="GO:0003713">
    <property type="term" value="F:transcription coactivator activity"/>
    <property type="evidence" value="ECO:0007669"/>
    <property type="project" value="TreeGrafter"/>
</dbReference>
<dbReference type="Proteomes" id="UP000515125">
    <property type="component" value="Unplaced"/>
</dbReference>
<dbReference type="PANTHER" id="PTHR46007">
    <property type="entry name" value="MEDIATOR OF RNA POLYMERASE II TRANSCRIPTION SUBUNIT 12"/>
    <property type="match status" value="1"/>
</dbReference>
<sequence>MPRGSAETSKRLPTKSCRGGGSALSGASRVAAAVLVESLDDEDPRIRAAAERWLSLPAAASTAAAATADLSGGFSEVLEAAAAHLDAVLRQPTVEGGPVDWGPREELRGVLVGALGLSPGGPWGPPVAPWRALELLGDETINGSLLQAAAAQPPPQRFSEDASTPRPCSSSGSSSNLHAVAAALCRLCRIRPASSCAGAFRRDGDGGRPAALLLSAERGAAEAALQLDPIVAALYPPPERAFLRAPPGEGAFKAAPADTVAALQGAAAESAEGGSAYLLGEEGSACAYCLAAAVGCSSVASSILLTVRLALLAALRGCEVLVVAAESLSLCLDEVKSRPREAAAASEQWKLDAALSLLLEIQEQQKQEQQKQEQQQTQQQQQQRKQAEEEQQADEEGDSQAAPQQELSPTERVRACPCFYCSPDTGGASAAVSSAPSAAAADVERAGVQFLVLVWGCVARAMEALGALRGPHALAPHLPSALIPLFEALGSSQESLAAAARRQRRQEQQAEAVEISTEASGGKAQTTCSDCRAVQEAEEVAAAAESAWGSTPRTLRRCTDGSKCLLQTEGSLLLDELACRVHRLSSAWEASSPADAEGPHVVSLLSAVIALASPSLMGPLGALLTTLLQQQLQQQQQQQQQQLQQQLQLAWGPLDAGCEGAPEPKPSAAAMPLWLLRLLSVFAFFLSNRVVTSRRASYAASWGGLAALLGCDEDGKALDGSDAAADSPGRDASDAGGARETASLEAGERLRRGLFGDLRMQATHVLLHVRLHLRDSRPLAAAYAHLAALRCLVVLSTRERELLPRVHEVSFALKERVAEADSPLKVFQNRRAGGAVFACSLDAWKALGSRNQASTDVRGEEGP</sequence>
<evidence type="ECO:0000256" key="1">
    <source>
        <dbReference type="SAM" id="MobiDB-lite"/>
    </source>
</evidence>
<accession>A0A6P6RUV3</accession>
<organism evidence="2 3">
    <name type="scientific">Cyclospora cayetanensis</name>
    <dbReference type="NCBI Taxonomy" id="88456"/>
    <lineage>
        <taxon>Eukaryota</taxon>
        <taxon>Sar</taxon>
        <taxon>Alveolata</taxon>
        <taxon>Apicomplexa</taxon>
        <taxon>Conoidasida</taxon>
        <taxon>Coccidia</taxon>
        <taxon>Eucoccidiorida</taxon>
        <taxon>Eimeriorina</taxon>
        <taxon>Eimeriidae</taxon>
        <taxon>Cyclospora</taxon>
    </lineage>
</organism>
<dbReference type="AlphaFoldDB" id="A0A6P6RUV3"/>
<dbReference type="OrthoDB" id="349048at2759"/>
<dbReference type="RefSeq" id="XP_026191636.1">
    <property type="nucleotide sequence ID" value="XM_026335851.1"/>
</dbReference>
<reference evidence="3" key="1">
    <citation type="submission" date="2025-08" db="UniProtKB">
        <authorList>
            <consortium name="RefSeq"/>
        </authorList>
    </citation>
    <scope>IDENTIFICATION</scope>
</reference>
<protein>
    <submittedName>
        <fullName evidence="3">Uncharacterized protein LOC113146953</fullName>
    </submittedName>
</protein>
<name>A0A6P6RUV3_9EIME</name>
<evidence type="ECO:0000313" key="2">
    <source>
        <dbReference type="Proteomes" id="UP000515125"/>
    </source>
</evidence>
<dbReference type="GO" id="GO:0016592">
    <property type="term" value="C:mediator complex"/>
    <property type="evidence" value="ECO:0007669"/>
    <property type="project" value="TreeGrafter"/>
</dbReference>
<feature type="compositionally biased region" description="Acidic residues" evidence="1">
    <location>
        <begin position="389"/>
        <end position="398"/>
    </location>
</feature>
<feature type="region of interest" description="Disordered" evidence="1">
    <location>
        <begin position="719"/>
        <end position="742"/>
    </location>
</feature>
<proteinExistence type="predicted"/>
<keyword evidence="2" id="KW-1185">Reference proteome</keyword>
<dbReference type="GeneID" id="113146953"/>
<dbReference type="InterPro" id="IPR051647">
    <property type="entry name" value="Mediator_comp_sub12"/>
</dbReference>
<evidence type="ECO:0000313" key="3">
    <source>
        <dbReference type="RefSeq" id="XP_026191636.1"/>
    </source>
</evidence>
<dbReference type="PANTHER" id="PTHR46007:SF12">
    <property type="entry name" value="C2H2-TYPE DOMAIN-CONTAINING PROTEIN-RELATED"/>
    <property type="match status" value="1"/>
</dbReference>
<feature type="region of interest" description="Disordered" evidence="1">
    <location>
        <begin position="372"/>
        <end position="409"/>
    </location>
</feature>
<feature type="region of interest" description="Disordered" evidence="1">
    <location>
        <begin position="149"/>
        <end position="174"/>
    </location>
</feature>
<dbReference type="GO" id="GO:0045944">
    <property type="term" value="P:positive regulation of transcription by RNA polymerase II"/>
    <property type="evidence" value="ECO:0007669"/>
    <property type="project" value="TreeGrafter"/>
</dbReference>